<evidence type="ECO:0000313" key="1">
    <source>
        <dbReference type="EMBL" id="MCV3215595.1"/>
    </source>
</evidence>
<sequence length="100" mass="11563">MSKIAVLNLLFANPKTLNPEKFCEKYAKKQKSEWGYRANWNKLLAYVLDVSEKTVESWGPDFENCPEKYQKRLAEIDALKIAEAILKKHGLSQEFLDALD</sequence>
<protein>
    <submittedName>
        <fullName evidence="1">Uncharacterized protein</fullName>
    </submittedName>
</protein>
<dbReference type="EMBL" id="JAOWRF010000276">
    <property type="protein sequence ID" value="MCV3215595.1"/>
    <property type="molecule type" value="Genomic_DNA"/>
</dbReference>
<gene>
    <name evidence="1" type="ORF">OGM63_19110</name>
</gene>
<keyword evidence="2" id="KW-1185">Reference proteome</keyword>
<reference evidence="1 2" key="1">
    <citation type="submission" date="2022-10" db="EMBL/GenBank/DDBJ databases">
        <title>Identification of biosynthetic pathway for the production of the potent trypsin inhibitor radiosumin.</title>
        <authorList>
            <person name="Fewer D.P."/>
            <person name="Delbaje E."/>
            <person name="Ouyang X."/>
            <person name="Agostino P.D."/>
            <person name="Wahlsten M."/>
            <person name="Jokela J."/>
            <person name="Permi P."/>
            <person name="Haapaniemi E."/>
            <person name="Koistinen H."/>
        </authorList>
    </citation>
    <scope>NUCLEOTIDE SEQUENCE [LARGE SCALE GENOMIC DNA]</scope>
    <source>
        <strain evidence="1 2">NIES-515</strain>
    </source>
</reference>
<organism evidence="1 2">
    <name type="scientific">Plectonema radiosum NIES-515</name>
    <dbReference type="NCBI Taxonomy" id="2986073"/>
    <lineage>
        <taxon>Bacteria</taxon>
        <taxon>Bacillati</taxon>
        <taxon>Cyanobacteriota</taxon>
        <taxon>Cyanophyceae</taxon>
        <taxon>Oscillatoriophycideae</taxon>
        <taxon>Oscillatoriales</taxon>
        <taxon>Microcoleaceae</taxon>
        <taxon>Plectonema</taxon>
    </lineage>
</organism>
<name>A0ABT3B3N4_9CYAN</name>
<evidence type="ECO:0000313" key="2">
    <source>
        <dbReference type="Proteomes" id="UP001526143"/>
    </source>
</evidence>
<dbReference type="Proteomes" id="UP001526143">
    <property type="component" value="Unassembled WGS sequence"/>
</dbReference>
<comment type="caution">
    <text evidence="1">The sequence shown here is derived from an EMBL/GenBank/DDBJ whole genome shotgun (WGS) entry which is preliminary data.</text>
</comment>
<accession>A0ABT3B3N4</accession>
<proteinExistence type="predicted"/>
<dbReference type="RefSeq" id="WP_263747239.1">
    <property type="nucleotide sequence ID" value="NZ_JAOWRF010000276.1"/>
</dbReference>